<gene>
    <name evidence="1" type="ORF">LCGC14_3053770</name>
</gene>
<dbReference type="Gene3D" id="3.50.50.60">
    <property type="entry name" value="FAD/NAD(P)-binding domain"/>
    <property type="match status" value="1"/>
</dbReference>
<organism evidence="1">
    <name type="scientific">marine sediment metagenome</name>
    <dbReference type="NCBI Taxonomy" id="412755"/>
    <lineage>
        <taxon>unclassified sequences</taxon>
        <taxon>metagenomes</taxon>
        <taxon>ecological metagenomes</taxon>
    </lineage>
</organism>
<dbReference type="EMBL" id="LAZR01064444">
    <property type="protein sequence ID" value="KKK57509.1"/>
    <property type="molecule type" value="Genomic_DNA"/>
</dbReference>
<comment type="caution">
    <text evidence="1">The sequence shown here is derived from an EMBL/GenBank/DDBJ whole genome shotgun (WGS) entry which is preliminary data.</text>
</comment>
<dbReference type="AlphaFoldDB" id="A0A0F8YTT0"/>
<proteinExistence type="predicted"/>
<reference evidence="1" key="1">
    <citation type="journal article" date="2015" name="Nature">
        <title>Complex archaea that bridge the gap between prokaryotes and eukaryotes.</title>
        <authorList>
            <person name="Spang A."/>
            <person name="Saw J.H."/>
            <person name="Jorgensen S.L."/>
            <person name="Zaremba-Niedzwiedzka K."/>
            <person name="Martijn J."/>
            <person name="Lind A.E."/>
            <person name="van Eijk R."/>
            <person name="Schleper C."/>
            <person name="Guy L."/>
            <person name="Ettema T.J."/>
        </authorList>
    </citation>
    <scope>NUCLEOTIDE SEQUENCE</scope>
</reference>
<name>A0A0F8YTT0_9ZZZZ</name>
<accession>A0A0F8YTT0</accession>
<protein>
    <submittedName>
        <fullName evidence="1">Uncharacterized protein</fullName>
    </submittedName>
</protein>
<feature type="non-terminal residue" evidence="1">
    <location>
        <position position="104"/>
    </location>
</feature>
<sequence length="104" mass="12335">MVRVMSGPEFIQHHEMKCIMEVTHSFQLHCNGIMEADLEHRRTATLLFHWSAAYAGPDRPGFEQAIDDWMKQFVEFGEYLGDQDWVEILLREQPKRLQELEDWG</sequence>
<dbReference type="InterPro" id="IPR036188">
    <property type="entry name" value="FAD/NAD-bd_sf"/>
</dbReference>
<evidence type="ECO:0000313" key="1">
    <source>
        <dbReference type="EMBL" id="KKK57509.1"/>
    </source>
</evidence>